<keyword evidence="1" id="KW-0378">Hydrolase</keyword>
<dbReference type="GO" id="GO:0004519">
    <property type="term" value="F:endonuclease activity"/>
    <property type="evidence" value="ECO:0007669"/>
    <property type="project" value="UniProtKB-KW"/>
</dbReference>
<organism evidence="1 2">
    <name type="scientific">Luteolibacter algae</name>
    <dbReference type="NCBI Taxonomy" id="454151"/>
    <lineage>
        <taxon>Bacteria</taxon>
        <taxon>Pseudomonadati</taxon>
        <taxon>Verrucomicrobiota</taxon>
        <taxon>Verrucomicrobiia</taxon>
        <taxon>Verrucomicrobiales</taxon>
        <taxon>Verrucomicrobiaceae</taxon>
        <taxon>Luteolibacter</taxon>
    </lineage>
</organism>
<comment type="caution">
    <text evidence="1">The sequence shown here is derived from an EMBL/GenBank/DDBJ whole genome shotgun (WGS) entry which is preliminary data.</text>
</comment>
<proteinExistence type="predicted"/>
<dbReference type="Pfam" id="PF09517">
    <property type="entry name" value="RE_Eco29kI"/>
    <property type="match status" value="1"/>
</dbReference>
<evidence type="ECO:0000313" key="1">
    <source>
        <dbReference type="EMBL" id="MFD2257247.1"/>
    </source>
</evidence>
<dbReference type="EMBL" id="JBHUIT010000024">
    <property type="protein sequence ID" value="MFD2257247.1"/>
    <property type="molecule type" value="Genomic_DNA"/>
</dbReference>
<name>A0ABW5D8N0_9BACT</name>
<accession>A0ABW5D8N0</accession>
<keyword evidence="1" id="KW-0255">Endonuclease</keyword>
<dbReference type="InterPro" id="IPR018575">
    <property type="entry name" value="Restrct_endonuc_II_Eco29kI"/>
</dbReference>
<reference evidence="2" key="1">
    <citation type="journal article" date="2019" name="Int. J. Syst. Evol. Microbiol.">
        <title>The Global Catalogue of Microorganisms (GCM) 10K type strain sequencing project: providing services to taxonomists for standard genome sequencing and annotation.</title>
        <authorList>
            <consortium name="The Broad Institute Genomics Platform"/>
            <consortium name="The Broad Institute Genome Sequencing Center for Infectious Disease"/>
            <person name="Wu L."/>
            <person name="Ma J."/>
        </authorList>
    </citation>
    <scope>NUCLEOTIDE SEQUENCE [LARGE SCALE GENOMIC DNA]</scope>
    <source>
        <strain evidence="2">CGMCC 4.7106</strain>
    </source>
</reference>
<protein>
    <submittedName>
        <fullName evidence="1">Eco29kI family restriction endonuclease</fullName>
    </submittedName>
</protein>
<keyword evidence="1" id="KW-0540">Nuclease</keyword>
<gene>
    <name evidence="1" type="ORF">ACFSSA_11225</name>
</gene>
<sequence length="209" mass="23455">MKPYNPLEKENLGKSVADSLTNQMLVPLGSVESFEGAGIYVIYYTGSFAPYAQLGEWNSGANGPMIPIYIGKAVPTGGRKGLADPEISAKGKKLFKRLEEHRKSIEETSNLDIADFCCRYLVVDDVWIPLGESLLIQRHRPIWNSLIDGFGNHTPGKGRFAGARPSWDTLHPGRHWAEKCAPSRLSEEQILHHIEQYWKTYEKPSMGNR</sequence>
<evidence type="ECO:0000313" key="2">
    <source>
        <dbReference type="Proteomes" id="UP001597375"/>
    </source>
</evidence>
<dbReference type="Proteomes" id="UP001597375">
    <property type="component" value="Unassembled WGS sequence"/>
</dbReference>
<keyword evidence="2" id="KW-1185">Reference proteome</keyword>
<dbReference type="RefSeq" id="WP_386820534.1">
    <property type="nucleotide sequence ID" value="NZ_JBHUIT010000024.1"/>
</dbReference>